<comment type="caution">
    <text evidence="1">The sequence shown here is derived from an EMBL/GenBank/DDBJ whole genome shotgun (WGS) entry which is preliminary data.</text>
</comment>
<evidence type="ECO:0000313" key="1">
    <source>
        <dbReference type="EMBL" id="KKK69835.1"/>
    </source>
</evidence>
<reference evidence="1" key="1">
    <citation type="journal article" date="2015" name="Nature">
        <title>Complex archaea that bridge the gap between prokaryotes and eukaryotes.</title>
        <authorList>
            <person name="Spang A."/>
            <person name="Saw J.H."/>
            <person name="Jorgensen S.L."/>
            <person name="Zaremba-Niedzwiedzka K."/>
            <person name="Martijn J."/>
            <person name="Lind A.E."/>
            <person name="van Eijk R."/>
            <person name="Schleper C."/>
            <person name="Guy L."/>
            <person name="Ettema T.J."/>
        </authorList>
    </citation>
    <scope>NUCLEOTIDE SEQUENCE</scope>
</reference>
<sequence length="74" mass="8398">MSITILKGSLETIALLLFLKHDEYITSSKIREKFKSTSSGTLYMRLKKLINQGLLLKKTKKGAFAGDDRTEYTL</sequence>
<dbReference type="AlphaFoldDB" id="A0A0F8Y813"/>
<organism evidence="1">
    <name type="scientific">marine sediment metagenome</name>
    <dbReference type="NCBI Taxonomy" id="412755"/>
    <lineage>
        <taxon>unclassified sequences</taxon>
        <taxon>metagenomes</taxon>
        <taxon>ecological metagenomes</taxon>
    </lineage>
</organism>
<name>A0A0F8Y813_9ZZZZ</name>
<proteinExistence type="predicted"/>
<dbReference type="SUPFAM" id="SSF46785">
    <property type="entry name" value="Winged helix' DNA-binding domain"/>
    <property type="match status" value="1"/>
</dbReference>
<dbReference type="InterPro" id="IPR036390">
    <property type="entry name" value="WH_DNA-bd_sf"/>
</dbReference>
<protein>
    <recommendedName>
        <fullName evidence="2">Transcription regulator PadR N-terminal domain-containing protein</fullName>
    </recommendedName>
</protein>
<evidence type="ECO:0008006" key="2">
    <source>
        <dbReference type="Google" id="ProtNLM"/>
    </source>
</evidence>
<dbReference type="EMBL" id="LAZR01058464">
    <property type="protein sequence ID" value="KKK69835.1"/>
    <property type="molecule type" value="Genomic_DNA"/>
</dbReference>
<gene>
    <name evidence="1" type="ORF">LCGC14_2930050</name>
</gene>
<accession>A0A0F8Y813</accession>